<dbReference type="UniPathway" id="UPA00116"/>
<dbReference type="OrthoDB" id="738517at2759"/>
<keyword evidence="6" id="KW-0113">Calvin cycle</keyword>
<dbReference type="PRINTS" id="PR00478">
    <property type="entry name" value="PHRIBLKINASE"/>
</dbReference>
<evidence type="ECO:0000256" key="11">
    <source>
        <dbReference type="ARBA" id="ARBA00031382"/>
    </source>
</evidence>
<proteinExistence type="inferred from homology"/>
<dbReference type="EMBL" id="JAEHOE010000003">
    <property type="protein sequence ID" value="KAG2500783.1"/>
    <property type="molecule type" value="Genomic_DNA"/>
</dbReference>
<dbReference type="Gene3D" id="3.40.50.300">
    <property type="entry name" value="P-loop containing nucleotide triphosphate hydrolases"/>
    <property type="match status" value="1"/>
</dbReference>
<name>A0A835YGH5_9CHLO</name>
<dbReference type="GO" id="GO:0005524">
    <property type="term" value="F:ATP binding"/>
    <property type="evidence" value="ECO:0007669"/>
    <property type="project" value="UniProtKB-KW"/>
</dbReference>
<dbReference type="InterPro" id="IPR006083">
    <property type="entry name" value="PRK/URK"/>
</dbReference>
<dbReference type="SUPFAM" id="SSF52540">
    <property type="entry name" value="P-loop containing nucleoside triphosphate hydrolases"/>
    <property type="match status" value="1"/>
</dbReference>
<evidence type="ECO:0000313" key="14">
    <source>
        <dbReference type="EMBL" id="KAG2500783.1"/>
    </source>
</evidence>
<gene>
    <name evidence="14" type="ORF">HYH03_001545</name>
</gene>
<evidence type="ECO:0000259" key="13">
    <source>
        <dbReference type="Pfam" id="PF00485"/>
    </source>
</evidence>
<dbReference type="AlphaFoldDB" id="A0A835YGH5"/>
<keyword evidence="7" id="KW-0808">Transferase</keyword>
<evidence type="ECO:0000256" key="12">
    <source>
        <dbReference type="ARBA" id="ARBA00047663"/>
    </source>
</evidence>
<feature type="domain" description="Phosphoribulokinase/uridine kinase" evidence="13">
    <location>
        <begin position="101"/>
        <end position="297"/>
    </location>
</feature>
<comment type="similarity">
    <text evidence="2">Belongs to the phosphoribulokinase family.</text>
</comment>
<dbReference type="InterPro" id="IPR027417">
    <property type="entry name" value="P-loop_NTPase"/>
</dbReference>
<comment type="catalytic activity">
    <reaction evidence="12">
        <text>D-ribulose 5-phosphate + ATP = D-ribulose 1,5-bisphosphate + ADP + H(+)</text>
        <dbReference type="Rhea" id="RHEA:19365"/>
        <dbReference type="ChEBI" id="CHEBI:15378"/>
        <dbReference type="ChEBI" id="CHEBI:30616"/>
        <dbReference type="ChEBI" id="CHEBI:57870"/>
        <dbReference type="ChEBI" id="CHEBI:58121"/>
        <dbReference type="ChEBI" id="CHEBI:456216"/>
        <dbReference type="EC" id="2.7.1.19"/>
    </reaction>
</comment>
<evidence type="ECO:0000256" key="7">
    <source>
        <dbReference type="ARBA" id="ARBA00022679"/>
    </source>
</evidence>
<evidence type="ECO:0000256" key="5">
    <source>
        <dbReference type="ARBA" id="ARBA00022531"/>
    </source>
</evidence>
<evidence type="ECO:0000256" key="3">
    <source>
        <dbReference type="ARBA" id="ARBA00012042"/>
    </source>
</evidence>
<evidence type="ECO:0000313" key="15">
    <source>
        <dbReference type="Proteomes" id="UP000612055"/>
    </source>
</evidence>
<reference evidence="14" key="1">
    <citation type="journal article" date="2020" name="bioRxiv">
        <title>Comparative genomics of Chlamydomonas.</title>
        <authorList>
            <person name="Craig R.J."/>
            <person name="Hasan A.R."/>
            <person name="Ness R.W."/>
            <person name="Keightley P.D."/>
        </authorList>
    </citation>
    <scope>NUCLEOTIDE SEQUENCE</scope>
    <source>
        <strain evidence="14">CCAP 11/70</strain>
    </source>
</reference>
<dbReference type="Pfam" id="PF00485">
    <property type="entry name" value="PRK"/>
    <property type="match status" value="1"/>
</dbReference>
<evidence type="ECO:0000256" key="10">
    <source>
        <dbReference type="ARBA" id="ARBA00022840"/>
    </source>
</evidence>
<keyword evidence="5" id="KW-0602">Photosynthesis</keyword>
<protein>
    <recommendedName>
        <fullName evidence="4">Phosphoribulokinase, chloroplastic</fullName>
        <ecNumber evidence="3">2.7.1.19</ecNumber>
    </recommendedName>
    <alternativeName>
        <fullName evidence="11">Phosphopentokinase</fullName>
    </alternativeName>
</protein>
<comment type="caution">
    <text evidence="14">The sequence shown here is derived from an EMBL/GenBank/DDBJ whole genome shotgun (WGS) entry which is preliminary data.</text>
</comment>
<dbReference type="EC" id="2.7.1.19" evidence="3"/>
<comment type="pathway">
    <text evidence="1">Carbohydrate biosynthesis; Calvin cycle.</text>
</comment>
<evidence type="ECO:0000256" key="1">
    <source>
        <dbReference type="ARBA" id="ARBA00005215"/>
    </source>
</evidence>
<dbReference type="Proteomes" id="UP000612055">
    <property type="component" value="Unassembled WGS sequence"/>
</dbReference>
<evidence type="ECO:0000256" key="4">
    <source>
        <dbReference type="ARBA" id="ARBA00017837"/>
    </source>
</evidence>
<keyword evidence="8" id="KW-0547">Nucleotide-binding</keyword>
<sequence>MLTHSVSVAAPSRRRPVQCAPSHVGAHVSIPSRQVASARGTIRRPTAVLVFAGSNGNGNGNGHSNGNGNGNGADVDEADTCACRLDGVNCPVVRVTTPIIFALGADSGCGKTTFMRRLSAIVSGCAPKLLPGGHPNTNTLVAGPMTVICLDDYHKYDRKGRALHNVTALASECQDFDLMYQQVKDLKEGRAVHKPVYDHATGTLDPPERVEPPEVLGLEGLHPLVDPRVRDLVDLAVYVDVATEIKVAWKIGRDVAERGHSVAEVVSSITKRLLDFRKAVEPQRELADLVIQILPSELAKEQAAAREAALRDAAAHGAAAAAQAAGESAEAVAAVAAAAAAAVPAVPVTPPGCPPRLRVRLIQVLREKPGGARVWKPVHVLEESSEVQWKPYNGIRIRYGSEDWYGNPARVLEVDGQLGQLSDLLPIERHLRATGCCYEGEVARTLLDTGALPGSDDGSGLVAALVALKVRQIHEQRRLKLAREEREVAARKAAEERKAERAAARAAAAAAGPGAAANNIVMWEDALASAAELWDSWEDKVTWRR</sequence>
<evidence type="ECO:0000256" key="9">
    <source>
        <dbReference type="ARBA" id="ARBA00022777"/>
    </source>
</evidence>
<evidence type="ECO:0000256" key="6">
    <source>
        <dbReference type="ARBA" id="ARBA00022567"/>
    </source>
</evidence>
<evidence type="ECO:0000256" key="8">
    <source>
        <dbReference type="ARBA" id="ARBA00022741"/>
    </source>
</evidence>
<dbReference type="PANTHER" id="PTHR10285">
    <property type="entry name" value="URIDINE KINASE"/>
    <property type="match status" value="1"/>
</dbReference>
<dbReference type="GO" id="GO:0008974">
    <property type="term" value="F:phosphoribulokinase activity"/>
    <property type="evidence" value="ECO:0007669"/>
    <property type="project" value="UniProtKB-EC"/>
</dbReference>
<keyword evidence="10" id="KW-0067">ATP-binding</keyword>
<accession>A0A835YGH5</accession>
<keyword evidence="9" id="KW-0418">Kinase</keyword>
<dbReference type="GO" id="GO:0019253">
    <property type="term" value="P:reductive pentose-phosphate cycle"/>
    <property type="evidence" value="ECO:0007669"/>
    <property type="project" value="UniProtKB-UniPathway"/>
</dbReference>
<organism evidence="14 15">
    <name type="scientific">Edaphochlamys debaryana</name>
    <dbReference type="NCBI Taxonomy" id="47281"/>
    <lineage>
        <taxon>Eukaryota</taxon>
        <taxon>Viridiplantae</taxon>
        <taxon>Chlorophyta</taxon>
        <taxon>core chlorophytes</taxon>
        <taxon>Chlorophyceae</taxon>
        <taxon>CS clade</taxon>
        <taxon>Chlamydomonadales</taxon>
        <taxon>Chlamydomonadales incertae sedis</taxon>
        <taxon>Edaphochlamys</taxon>
    </lineage>
</organism>
<keyword evidence="15" id="KW-1185">Reference proteome</keyword>
<dbReference type="InterPro" id="IPR006082">
    <property type="entry name" value="PRK"/>
</dbReference>
<evidence type="ECO:0000256" key="2">
    <source>
        <dbReference type="ARBA" id="ARBA00009719"/>
    </source>
</evidence>